<accession>A0A1R3GQJ7</accession>
<dbReference type="PANTHER" id="PTHR33116">
    <property type="entry name" value="REVERSE TRANSCRIPTASE ZINC-BINDING DOMAIN-CONTAINING PROTEIN-RELATED-RELATED"/>
    <property type="match status" value="1"/>
</dbReference>
<keyword evidence="3" id="KW-1185">Reference proteome</keyword>
<keyword evidence="2" id="KW-0695">RNA-directed DNA polymerase</keyword>
<sequence length="563" mass="64986">ASFVPGRKAVDNVVVVKETLHYFKRKQGQIGLILVKLDLDKAYDRLEWDFIRKVLYFFQFPDSWINLIMSCVATSSLSILMNGERSEKIIPTRGLRQGDPLSPYLFILCIEYLSIMINKSCAEGHWKQIKLGRSGPRLSHLCFADDIILMGRADSTTALTMKEVLQKFCQISGQCINFVKSKIFFSRNVAETMKQDICQTLNINASDYFGTYLGFPMDSMRRRTTQYRFIIEKMHGKLQAWKARHLSMAGRAVLVKSTLSAIPSYYMQGTRLPSNICNEIDRVNRDLLWDSIDKKKLNLISWNRITLAKEGGLGVREAGLKNDAAMAKLTWRLVTERDSLWAQVLISRYCNSHERKNCSETWNSMKKGQYVFANGLRRIIGDGTDTKFWTEDWTGMGPLYTLCHGPLLQNEYNLTVQEVCNRREDWIQNLGSLELPNFIIDKLRAMPIFFQQGKMDSICWKLTQDGKFTYASAYNLARNIMRGDSIGTGFKWIWRIPTLPKIKFFIWLSIWNGIVVCDNLAQRGIEVNTICARCLQGRETIIHTLWDCEKSKKIWSRLLPVRV</sequence>
<evidence type="ECO:0000313" key="3">
    <source>
        <dbReference type="Proteomes" id="UP000187203"/>
    </source>
</evidence>
<dbReference type="SUPFAM" id="SSF56672">
    <property type="entry name" value="DNA/RNA polymerases"/>
    <property type="match status" value="1"/>
</dbReference>
<feature type="domain" description="Reverse transcriptase" evidence="1">
    <location>
        <begin position="1"/>
        <end position="217"/>
    </location>
</feature>
<protein>
    <submittedName>
        <fullName evidence="2">Reverse transcriptase</fullName>
    </submittedName>
</protein>
<dbReference type="InterPro" id="IPR000477">
    <property type="entry name" value="RT_dom"/>
</dbReference>
<proteinExistence type="predicted"/>
<evidence type="ECO:0000259" key="1">
    <source>
        <dbReference type="PROSITE" id="PS50878"/>
    </source>
</evidence>
<organism evidence="2 3">
    <name type="scientific">Corchorus olitorius</name>
    <dbReference type="NCBI Taxonomy" id="93759"/>
    <lineage>
        <taxon>Eukaryota</taxon>
        <taxon>Viridiplantae</taxon>
        <taxon>Streptophyta</taxon>
        <taxon>Embryophyta</taxon>
        <taxon>Tracheophyta</taxon>
        <taxon>Spermatophyta</taxon>
        <taxon>Magnoliopsida</taxon>
        <taxon>eudicotyledons</taxon>
        <taxon>Gunneridae</taxon>
        <taxon>Pentapetalae</taxon>
        <taxon>rosids</taxon>
        <taxon>malvids</taxon>
        <taxon>Malvales</taxon>
        <taxon>Malvaceae</taxon>
        <taxon>Grewioideae</taxon>
        <taxon>Apeibeae</taxon>
        <taxon>Corchorus</taxon>
    </lineage>
</organism>
<dbReference type="PROSITE" id="PS50878">
    <property type="entry name" value="RT_POL"/>
    <property type="match status" value="1"/>
</dbReference>
<dbReference type="EMBL" id="AWUE01021899">
    <property type="protein sequence ID" value="OMO60385.1"/>
    <property type="molecule type" value="Genomic_DNA"/>
</dbReference>
<name>A0A1R3GQJ7_9ROSI</name>
<reference evidence="3" key="1">
    <citation type="submission" date="2013-09" db="EMBL/GenBank/DDBJ databases">
        <title>Corchorus olitorius genome sequencing.</title>
        <authorList>
            <person name="Alam M."/>
            <person name="Haque M.S."/>
            <person name="Islam M.S."/>
            <person name="Emdad E.M."/>
            <person name="Islam M.M."/>
            <person name="Ahmed B."/>
            <person name="Halim A."/>
            <person name="Hossen Q.M.M."/>
            <person name="Hossain M.Z."/>
            <person name="Ahmed R."/>
            <person name="Khan M.M."/>
            <person name="Islam R."/>
            <person name="Rashid M.M."/>
            <person name="Khan S.A."/>
            <person name="Rahman M.S."/>
            <person name="Alam M."/>
            <person name="Yahiya A.S."/>
            <person name="Khan M.S."/>
            <person name="Azam M.S."/>
            <person name="Haque T."/>
            <person name="Lashkar M.Z.H."/>
            <person name="Akhand A.I."/>
            <person name="Morshed G."/>
            <person name="Roy S."/>
            <person name="Uddin K.S."/>
            <person name="Rabeya T."/>
            <person name="Hossain A.S."/>
            <person name="Chowdhury A."/>
            <person name="Snigdha A.R."/>
            <person name="Mortoza M.S."/>
            <person name="Matin S.A."/>
            <person name="Hoque S.M.E."/>
            <person name="Islam M.K."/>
            <person name="Roy D.K."/>
            <person name="Haider R."/>
            <person name="Moosa M.M."/>
            <person name="Elias S.M."/>
            <person name="Hasan A.M."/>
            <person name="Jahan S."/>
            <person name="Shafiuddin M."/>
            <person name="Mahmood N."/>
            <person name="Shommy N.S."/>
        </authorList>
    </citation>
    <scope>NUCLEOTIDE SEQUENCE [LARGE SCALE GENOMIC DNA]</scope>
    <source>
        <strain evidence="3">cv. O-4</strain>
    </source>
</reference>
<dbReference type="Proteomes" id="UP000187203">
    <property type="component" value="Unassembled WGS sequence"/>
</dbReference>
<dbReference type="CDD" id="cd01650">
    <property type="entry name" value="RT_nLTR_like"/>
    <property type="match status" value="1"/>
</dbReference>
<evidence type="ECO:0000313" key="2">
    <source>
        <dbReference type="EMBL" id="OMO60385.1"/>
    </source>
</evidence>
<keyword evidence="2" id="KW-0808">Transferase</keyword>
<gene>
    <name evidence="2" type="ORF">COLO4_33843</name>
</gene>
<dbReference type="STRING" id="93759.A0A1R3GQJ7"/>
<dbReference type="AlphaFoldDB" id="A0A1R3GQJ7"/>
<keyword evidence="2" id="KW-0548">Nucleotidyltransferase</keyword>
<dbReference type="PANTHER" id="PTHR33116:SF70">
    <property type="entry name" value="NON-LTR RETROELEMENT REVERSE TRANSCRIPTASE-LIKE PROTEIN"/>
    <property type="match status" value="1"/>
</dbReference>
<dbReference type="Pfam" id="PF13966">
    <property type="entry name" value="zf-RVT"/>
    <property type="match status" value="1"/>
</dbReference>
<feature type="non-terminal residue" evidence="2">
    <location>
        <position position="1"/>
    </location>
</feature>
<dbReference type="GO" id="GO:0003964">
    <property type="term" value="F:RNA-directed DNA polymerase activity"/>
    <property type="evidence" value="ECO:0007669"/>
    <property type="project" value="UniProtKB-KW"/>
</dbReference>
<dbReference type="OrthoDB" id="1000146at2759"/>
<dbReference type="InterPro" id="IPR043502">
    <property type="entry name" value="DNA/RNA_pol_sf"/>
</dbReference>
<comment type="caution">
    <text evidence="2">The sequence shown here is derived from an EMBL/GenBank/DDBJ whole genome shotgun (WGS) entry which is preliminary data.</text>
</comment>
<dbReference type="Pfam" id="PF00078">
    <property type="entry name" value="RVT_1"/>
    <property type="match status" value="1"/>
</dbReference>
<dbReference type="InterPro" id="IPR026960">
    <property type="entry name" value="RVT-Znf"/>
</dbReference>